<dbReference type="CDD" id="cd12914">
    <property type="entry name" value="PDC1_DGC_like"/>
    <property type="match status" value="1"/>
</dbReference>
<dbReference type="InterPro" id="IPR036097">
    <property type="entry name" value="HisK_dim/P_sf"/>
</dbReference>
<dbReference type="Proteomes" id="UP000006695">
    <property type="component" value="Chromosome"/>
</dbReference>
<dbReference type="Gene3D" id="3.30.450.20">
    <property type="entry name" value="PAS domain"/>
    <property type="match status" value="3"/>
</dbReference>
<dbReference type="HOGENOM" id="CLU_000445_114_21_7"/>
<dbReference type="STRING" id="351605.Gura_2023"/>
<dbReference type="NCBIfam" id="TIGR00229">
    <property type="entry name" value="sensory_box"/>
    <property type="match status" value="1"/>
</dbReference>
<keyword evidence="10" id="KW-0175">Coiled coil</keyword>
<keyword evidence="11" id="KW-0812">Transmembrane</keyword>
<dbReference type="InterPro" id="IPR003018">
    <property type="entry name" value="GAF"/>
</dbReference>
<evidence type="ECO:0000259" key="13">
    <source>
        <dbReference type="PROSITE" id="PS50110"/>
    </source>
</evidence>
<dbReference type="Pfam" id="PF22588">
    <property type="entry name" value="dCache_1_like"/>
    <property type="match status" value="1"/>
</dbReference>
<evidence type="ECO:0000256" key="6">
    <source>
        <dbReference type="ARBA" id="ARBA00022777"/>
    </source>
</evidence>
<keyword evidence="7" id="KW-0067">ATP-binding</keyword>
<dbReference type="CDD" id="cd12915">
    <property type="entry name" value="PDC2_DGC_like"/>
    <property type="match status" value="1"/>
</dbReference>
<dbReference type="SUPFAM" id="SSF52172">
    <property type="entry name" value="CheY-like"/>
    <property type="match status" value="1"/>
</dbReference>
<dbReference type="InterPro" id="IPR054327">
    <property type="entry name" value="His-kinase-like_sensor"/>
</dbReference>
<evidence type="ECO:0000256" key="10">
    <source>
        <dbReference type="SAM" id="Coils"/>
    </source>
</evidence>
<dbReference type="PANTHER" id="PTHR43065">
    <property type="entry name" value="SENSOR HISTIDINE KINASE"/>
    <property type="match status" value="1"/>
</dbReference>
<dbReference type="EMBL" id="CP000698">
    <property type="protein sequence ID" value="ABQ26213.1"/>
    <property type="molecule type" value="Genomic_DNA"/>
</dbReference>
<feature type="domain" description="Histidine kinase" evidence="12">
    <location>
        <begin position="640"/>
        <end position="863"/>
    </location>
</feature>
<name>A5GFK8_GEOUR</name>
<dbReference type="InterPro" id="IPR011006">
    <property type="entry name" value="CheY-like_superfamily"/>
</dbReference>
<evidence type="ECO:0000259" key="14">
    <source>
        <dbReference type="PROSITE" id="PS50112"/>
    </source>
</evidence>
<evidence type="ECO:0000259" key="12">
    <source>
        <dbReference type="PROSITE" id="PS50109"/>
    </source>
</evidence>
<gene>
    <name evidence="15" type="ordered locus">Gura_2023</name>
</gene>
<dbReference type="InterPro" id="IPR003661">
    <property type="entry name" value="HisK_dim/P_dom"/>
</dbReference>
<dbReference type="AlphaFoldDB" id="A5GFK8"/>
<feature type="transmembrane region" description="Helical" evidence="11">
    <location>
        <begin position="16"/>
        <end position="35"/>
    </location>
</feature>
<dbReference type="Pfam" id="PF00072">
    <property type="entry name" value="Response_reg"/>
    <property type="match status" value="1"/>
</dbReference>
<keyword evidence="11" id="KW-1133">Transmembrane helix</keyword>
<keyword evidence="4" id="KW-0808">Transferase</keyword>
<dbReference type="Gene3D" id="3.40.50.2300">
    <property type="match status" value="1"/>
</dbReference>
<feature type="domain" description="Response regulatory" evidence="13">
    <location>
        <begin position="888"/>
        <end position="1004"/>
    </location>
</feature>
<dbReference type="Gene3D" id="1.10.287.130">
    <property type="match status" value="1"/>
</dbReference>
<dbReference type="Pfam" id="PF13426">
    <property type="entry name" value="PAS_9"/>
    <property type="match status" value="1"/>
</dbReference>
<dbReference type="SMART" id="SM00387">
    <property type="entry name" value="HATPase_c"/>
    <property type="match status" value="1"/>
</dbReference>
<keyword evidence="16" id="KW-1185">Reference proteome</keyword>
<dbReference type="Pfam" id="PF02518">
    <property type="entry name" value="HATPase_c"/>
    <property type="match status" value="1"/>
</dbReference>
<dbReference type="GO" id="GO:0005524">
    <property type="term" value="F:ATP binding"/>
    <property type="evidence" value="ECO:0007669"/>
    <property type="project" value="UniProtKB-KW"/>
</dbReference>
<dbReference type="InterPro" id="IPR000014">
    <property type="entry name" value="PAS"/>
</dbReference>
<dbReference type="PRINTS" id="PR00344">
    <property type="entry name" value="BCTRLSENSOR"/>
</dbReference>
<evidence type="ECO:0000256" key="3">
    <source>
        <dbReference type="ARBA" id="ARBA00022553"/>
    </source>
</evidence>
<dbReference type="PROSITE" id="PS50109">
    <property type="entry name" value="HIS_KIN"/>
    <property type="match status" value="1"/>
</dbReference>
<evidence type="ECO:0000313" key="16">
    <source>
        <dbReference type="Proteomes" id="UP000006695"/>
    </source>
</evidence>
<dbReference type="CDD" id="cd00130">
    <property type="entry name" value="PAS"/>
    <property type="match status" value="1"/>
</dbReference>
<evidence type="ECO:0000256" key="4">
    <source>
        <dbReference type="ARBA" id="ARBA00022679"/>
    </source>
</evidence>
<dbReference type="InterPro" id="IPR003594">
    <property type="entry name" value="HATPase_dom"/>
</dbReference>
<evidence type="ECO:0000256" key="8">
    <source>
        <dbReference type="ARBA" id="ARBA00023012"/>
    </source>
</evidence>
<keyword evidence="3 9" id="KW-0597">Phosphoprotein</keyword>
<dbReference type="PANTHER" id="PTHR43065:SF46">
    <property type="entry name" value="C4-DICARBOXYLATE TRANSPORT SENSOR PROTEIN DCTB"/>
    <property type="match status" value="1"/>
</dbReference>
<dbReference type="SMART" id="SM00091">
    <property type="entry name" value="PAS"/>
    <property type="match status" value="1"/>
</dbReference>
<dbReference type="CDD" id="cd00082">
    <property type="entry name" value="HisKA"/>
    <property type="match status" value="1"/>
</dbReference>
<dbReference type="Pfam" id="PF13185">
    <property type="entry name" value="GAF_2"/>
    <property type="match status" value="1"/>
</dbReference>
<proteinExistence type="predicted"/>
<dbReference type="InterPro" id="IPR036890">
    <property type="entry name" value="HATPase_C_sf"/>
</dbReference>
<evidence type="ECO:0000256" key="5">
    <source>
        <dbReference type="ARBA" id="ARBA00022741"/>
    </source>
</evidence>
<dbReference type="SUPFAM" id="SSF55785">
    <property type="entry name" value="PYP-like sensor domain (PAS domain)"/>
    <property type="match status" value="1"/>
</dbReference>
<keyword evidence="11" id="KW-0472">Membrane</keyword>
<dbReference type="KEGG" id="gur:Gura_2023"/>
<organism evidence="15 16">
    <name type="scientific">Geotalea uraniireducens (strain Rf4)</name>
    <name type="common">Geobacter uraniireducens</name>
    <dbReference type="NCBI Taxonomy" id="351605"/>
    <lineage>
        <taxon>Bacteria</taxon>
        <taxon>Pseudomonadati</taxon>
        <taxon>Thermodesulfobacteriota</taxon>
        <taxon>Desulfuromonadia</taxon>
        <taxon>Geobacterales</taxon>
        <taxon>Geobacteraceae</taxon>
        <taxon>Geotalea</taxon>
    </lineage>
</organism>
<dbReference type="PROSITE" id="PS50112">
    <property type="entry name" value="PAS"/>
    <property type="match status" value="1"/>
</dbReference>
<dbReference type="SUPFAM" id="SSF55874">
    <property type="entry name" value="ATPase domain of HSP90 chaperone/DNA topoisomerase II/histidine kinase"/>
    <property type="match status" value="1"/>
</dbReference>
<keyword evidence="5" id="KW-0547">Nucleotide-binding</keyword>
<dbReference type="InterPro" id="IPR004358">
    <property type="entry name" value="Sig_transdc_His_kin-like_C"/>
</dbReference>
<reference evidence="15 16" key="1">
    <citation type="submission" date="2007-05" db="EMBL/GenBank/DDBJ databases">
        <title>Complete sequence of Geobacter uraniireducens Rf4.</title>
        <authorList>
            <consortium name="US DOE Joint Genome Institute"/>
            <person name="Copeland A."/>
            <person name="Lucas S."/>
            <person name="Lapidus A."/>
            <person name="Barry K."/>
            <person name="Detter J.C."/>
            <person name="Glavina del Rio T."/>
            <person name="Hammon N."/>
            <person name="Israni S."/>
            <person name="Dalin E."/>
            <person name="Tice H."/>
            <person name="Pitluck S."/>
            <person name="Chertkov O."/>
            <person name="Brettin T."/>
            <person name="Bruce D."/>
            <person name="Han C."/>
            <person name="Schmutz J."/>
            <person name="Larimer F."/>
            <person name="Land M."/>
            <person name="Hauser L."/>
            <person name="Kyrpides N."/>
            <person name="Mikhailova N."/>
            <person name="Shelobolina E."/>
            <person name="Aklujkar M."/>
            <person name="Lovley D."/>
            <person name="Richardson P."/>
        </authorList>
    </citation>
    <scope>NUCLEOTIDE SEQUENCE [LARGE SCALE GENOMIC DNA]</scope>
    <source>
        <strain evidence="15 16">Rf4</strain>
    </source>
</reference>
<dbReference type="InterPro" id="IPR029016">
    <property type="entry name" value="GAF-like_dom_sf"/>
</dbReference>
<dbReference type="SUPFAM" id="SSF55781">
    <property type="entry name" value="GAF domain-like"/>
    <property type="match status" value="1"/>
</dbReference>
<feature type="modified residue" description="4-aspartylphosphate" evidence="9">
    <location>
        <position position="939"/>
    </location>
</feature>
<dbReference type="InterPro" id="IPR035965">
    <property type="entry name" value="PAS-like_dom_sf"/>
</dbReference>
<dbReference type="EC" id="2.7.13.3" evidence="2"/>
<dbReference type="Gene3D" id="3.30.450.40">
    <property type="match status" value="1"/>
</dbReference>
<dbReference type="SMART" id="SM00065">
    <property type="entry name" value="GAF"/>
    <property type="match status" value="1"/>
</dbReference>
<comment type="catalytic activity">
    <reaction evidence="1">
        <text>ATP + protein L-histidine = ADP + protein N-phospho-L-histidine.</text>
        <dbReference type="EC" id="2.7.13.3"/>
    </reaction>
</comment>
<keyword evidence="8" id="KW-0902">Two-component regulatory system</keyword>
<dbReference type="InterPro" id="IPR001789">
    <property type="entry name" value="Sig_transdc_resp-reg_receiver"/>
</dbReference>
<dbReference type="GO" id="GO:0000155">
    <property type="term" value="F:phosphorelay sensor kinase activity"/>
    <property type="evidence" value="ECO:0007669"/>
    <property type="project" value="InterPro"/>
</dbReference>
<evidence type="ECO:0000256" key="2">
    <source>
        <dbReference type="ARBA" id="ARBA00012438"/>
    </source>
</evidence>
<dbReference type="Gene3D" id="3.30.565.10">
    <property type="entry name" value="Histidine kinase-like ATPase, C-terminal domain"/>
    <property type="match status" value="1"/>
</dbReference>
<evidence type="ECO:0000256" key="1">
    <source>
        <dbReference type="ARBA" id="ARBA00000085"/>
    </source>
</evidence>
<feature type="coiled-coil region" evidence="10">
    <location>
        <begin position="310"/>
        <end position="347"/>
    </location>
</feature>
<dbReference type="SMART" id="SM00448">
    <property type="entry name" value="REC"/>
    <property type="match status" value="1"/>
</dbReference>
<dbReference type="InterPro" id="IPR005467">
    <property type="entry name" value="His_kinase_dom"/>
</dbReference>
<evidence type="ECO:0000256" key="11">
    <source>
        <dbReference type="SAM" id="Phobius"/>
    </source>
</evidence>
<evidence type="ECO:0000313" key="15">
    <source>
        <dbReference type="EMBL" id="ABQ26213.1"/>
    </source>
</evidence>
<keyword evidence="6 15" id="KW-0418">Kinase</keyword>
<evidence type="ECO:0000256" key="9">
    <source>
        <dbReference type="PROSITE-ProRule" id="PRU00169"/>
    </source>
</evidence>
<feature type="domain" description="PAS" evidence="14">
    <location>
        <begin position="341"/>
        <end position="403"/>
    </location>
</feature>
<sequence>MLPLPELTIAQFKSRIRFFVVLLIIAVIGILAWHIDSERNAIITAAELQSQGYSRALSEHAGSAFAEADRALREVVNDIAERGGIDHIERRTLFNIIRRQGGDTPQIGSIFLTDRSGIMVVNSLEFPSKQINVSDREYFIFDRDKPDTGLFISRPLISRLVNRWRFTMTRPLTYPDGRFAGLAAVAFEINYFHRFYTSISLGPRGKVQLIRTDGSPLLSEPFTENAFAVDFKRSALFRDHLGTTQSGTFHDNKNIEDQSPRIVSYHRLSRFPVVAVVSLHRDDILTPWKRKVTYETATTLGLCLALFLLMQLLLRHLDQLQATQNSLREQQEQVRIKAAQIDSANDAILLMDTDGRLVHFNNALCQMIGYDQNELQGALLHDFEPPEFAARLVPAISSIMEHGEAIFESAYLTKRGAILPVEVHARTMESEGTKRILSIVRDISERKHSELREQTRLRILEEMATGVDLSELLTNIVRFVEQERKGLLCSISIADETGQFLRHGAAPSLPQFYNKAVDGVRIAEGMGCCGTAAHRRQRVVVEDVDGDPLWKGFRPVSEAGLRACWSEPVKSSQGELLGTFACYHRERHAPDETEIQLIESAAHLASIAIERFKSEELKSQLEAQLHHVQKIEAIGQLAGGIAHDFNNLLTPIIGYADMIQHKLPEGDPLSGKVNGITAAAFKARDLTQQLLSFGRKQMLDMKSVDLNQVLGNFQDILRRTIRENITIDIRLASGGIAIWADRGQIEQILLNLVVNAQDAISGNGMILMETGHVMLDNEYTRLHPGVQPGPYALLDFSDNGCGMNDETLSHIFEPFFTTKQVGHGTGLGLATVYGIIKQHEGYISVKSRVGEGTTFSIYLPLSREPITTTSADSVVTATTDGATTGERTILVVEDNEMVRTMTVELLESSGYRVLVADRPSAAVELMNRYGNSVALLVSDVIMPEMSGQELHENLLETFPDLKVLYISGYTNELFVHRGMLEEGVNFLQKPFTTEKLLKEVQRIASEAEEPANQLSFKLNPC</sequence>
<protein>
    <recommendedName>
        <fullName evidence="2">histidine kinase</fullName>
        <ecNumber evidence="2">2.7.13.3</ecNumber>
    </recommendedName>
</protein>
<dbReference type="RefSeq" id="WP_011938916.1">
    <property type="nucleotide sequence ID" value="NC_009483.1"/>
</dbReference>
<accession>A5GFK8</accession>
<dbReference type="SUPFAM" id="SSF47384">
    <property type="entry name" value="Homodimeric domain of signal transducing histidine kinase"/>
    <property type="match status" value="1"/>
</dbReference>
<dbReference type="PROSITE" id="PS50110">
    <property type="entry name" value="RESPONSE_REGULATORY"/>
    <property type="match status" value="1"/>
</dbReference>
<evidence type="ECO:0000256" key="7">
    <source>
        <dbReference type="ARBA" id="ARBA00022840"/>
    </source>
</evidence>